<dbReference type="InterPro" id="IPR001781">
    <property type="entry name" value="Znf_LIM"/>
</dbReference>
<evidence type="ECO:0000256" key="2">
    <source>
        <dbReference type="ARBA" id="ARBA00022490"/>
    </source>
</evidence>
<evidence type="ECO:0000313" key="14">
    <source>
        <dbReference type="Proteomes" id="UP000265180"/>
    </source>
</evidence>
<dbReference type="GO" id="GO:0005856">
    <property type="term" value="C:cytoskeleton"/>
    <property type="evidence" value="ECO:0007669"/>
    <property type="project" value="UniProtKB-SubCell"/>
</dbReference>
<reference evidence="13" key="3">
    <citation type="submission" date="2025-08" db="UniProtKB">
        <authorList>
            <consortium name="Ensembl"/>
        </authorList>
    </citation>
    <scope>IDENTIFICATION</scope>
    <source>
        <strain evidence="13">HNI</strain>
    </source>
</reference>
<dbReference type="Gene3D" id="2.10.110.10">
    <property type="entry name" value="Cysteine Rich Protein"/>
    <property type="match status" value="3"/>
</dbReference>
<name>A0A3P9LZ70_ORYLA</name>
<feature type="compositionally biased region" description="Polar residues" evidence="10">
    <location>
        <begin position="214"/>
        <end position="245"/>
    </location>
</feature>
<evidence type="ECO:0000313" key="13">
    <source>
        <dbReference type="Ensembl" id="ENSORLP00020025935.1"/>
    </source>
</evidence>
<reference evidence="13 14" key="2">
    <citation type="submission" date="2017-04" db="EMBL/GenBank/DDBJ databases">
        <title>CpG methylation of centromeres and impact of large insertions on vertebrate speciation.</title>
        <authorList>
            <person name="Ichikawa K."/>
            <person name="Yoshimura J."/>
            <person name="Morishita S."/>
        </authorList>
    </citation>
    <scope>NUCLEOTIDE SEQUENCE</scope>
    <source>
        <strain evidence="13 14">HNI</strain>
    </source>
</reference>
<reference evidence="13" key="4">
    <citation type="submission" date="2025-09" db="UniProtKB">
        <authorList>
            <consortium name="Ensembl"/>
        </authorList>
    </citation>
    <scope>IDENTIFICATION</scope>
    <source>
        <strain evidence="13">HNI</strain>
    </source>
</reference>
<dbReference type="PROSITE" id="PS00478">
    <property type="entry name" value="LIM_DOMAIN_1"/>
    <property type="match status" value="1"/>
</dbReference>
<evidence type="ECO:0000256" key="4">
    <source>
        <dbReference type="ARBA" id="ARBA00022737"/>
    </source>
</evidence>
<keyword evidence="2" id="KW-0963">Cytoplasm</keyword>
<organism evidence="13 14">
    <name type="scientific">Oryzias latipes</name>
    <name type="common">Japanese rice fish</name>
    <name type="synonym">Japanese killifish</name>
    <dbReference type="NCBI Taxonomy" id="8090"/>
    <lineage>
        <taxon>Eukaryota</taxon>
        <taxon>Metazoa</taxon>
        <taxon>Chordata</taxon>
        <taxon>Craniata</taxon>
        <taxon>Vertebrata</taxon>
        <taxon>Euteleostomi</taxon>
        <taxon>Actinopterygii</taxon>
        <taxon>Neopterygii</taxon>
        <taxon>Teleostei</taxon>
        <taxon>Neoteleostei</taxon>
        <taxon>Acanthomorphata</taxon>
        <taxon>Ovalentaria</taxon>
        <taxon>Atherinomorphae</taxon>
        <taxon>Beloniformes</taxon>
        <taxon>Adrianichthyidae</taxon>
        <taxon>Oryziinae</taxon>
        <taxon>Oryzias</taxon>
    </lineage>
</organism>
<feature type="domain" description="LIM zinc-binding" evidence="11">
    <location>
        <begin position="251"/>
        <end position="309"/>
    </location>
</feature>
<dbReference type="PROSITE" id="PS50023">
    <property type="entry name" value="LIM_DOMAIN_2"/>
    <property type="match status" value="3"/>
</dbReference>
<dbReference type="CDD" id="cd06753">
    <property type="entry name" value="PDZ_PDLIM-like"/>
    <property type="match status" value="1"/>
</dbReference>
<dbReference type="PANTHER" id="PTHR24214">
    <property type="entry name" value="PDZ AND LIM DOMAIN PROTEIN ZASP"/>
    <property type="match status" value="1"/>
</dbReference>
<feature type="domain" description="LIM zinc-binding" evidence="11">
    <location>
        <begin position="310"/>
        <end position="369"/>
    </location>
</feature>
<keyword evidence="3 9" id="KW-0479">Metal-binding</keyword>
<accession>A0A3P9LZ70</accession>
<evidence type="ECO:0000256" key="7">
    <source>
        <dbReference type="ARBA" id="ARBA00023212"/>
    </source>
</evidence>
<evidence type="ECO:0000256" key="9">
    <source>
        <dbReference type="PROSITE-ProRule" id="PRU00125"/>
    </source>
</evidence>
<feature type="compositionally biased region" description="Polar residues" evidence="10">
    <location>
        <begin position="140"/>
        <end position="168"/>
    </location>
</feature>
<dbReference type="Gene3D" id="2.30.42.10">
    <property type="match status" value="1"/>
</dbReference>
<dbReference type="Ensembl" id="ENSORLT00020003184.1">
    <property type="protein sequence ID" value="ENSORLP00020025935.1"/>
    <property type="gene ID" value="ENSORLG00020008192.1"/>
</dbReference>
<evidence type="ECO:0000256" key="6">
    <source>
        <dbReference type="ARBA" id="ARBA00023038"/>
    </source>
</evidence>
<dbReference type="InterPro" id="IPR036034">
    <property type="entry name" value="PDZ_sf"/>
</dbReference>
<dbReference type="SUPFAM" id="SSF57716">
    <property type="entry name" value="Glucocorticoid receptor-like (DNA-binding domain)"/>
    <property type="match status" value="4"/>
</dbReference>
<dbReference type="FunFam" id="2.10.110.10:FF:000010">
    <property type="entry name" value="PDZ and LIM domain protein 5"/>
    <property type="match status" value="1"/>
</dbReference>
<dbReference type="Proteomes" id="UP000265180">
    <property type="component" value="Chromosome 10"/>
</dbReference>
<dbReference type="AlphaFoldDB" id="A0A3P9LZ70"/>
<reference key="1">
    <citation type="journal article" date="2007" name="Nature">
        <title>The medaka draft genome and insights into vertebrate genome evolution.</title>
        <authorList>
            <person name="Kasahara M."/>
            <person name="Naruse K."/>
            <person name="Sasaki S."/>
            <person name="Nakatani Y."/>
            <person name="Qu W."/>
            <person name="Ahsan B."/>
            <person name="Yamada T."/>
            <person name="Nagayasu Y."/>
            <person name="Doi K."/>
            <person name="Kasai Y."/>
            <person name="Jindo T."/>
            <person name="Kobayashi D."/>
            <person name="Shimada A."/>
            <person name="Toyoda A."/>
            <person name="Kuroki Y."/>
            <person name="Fujiyama A."/>
            <person name="Sasaki T."/>
            <person name="Shimizu A."/>
            <person name="Asakawa S."/>
            <person name="Shimizu N."/>
            <person name="Hashimoto S."/>
            <person name="Yang J."/>
            <person name="Lee Y."/>
            <person name="Matsushima K."/>
            <person name="Sugano S."/>
            <person name="Sakaizumi M."/>
            <person name="Narita T."/>
            <person name="Ohishi K."/>
            <person name="Haga S."/>
            <person name="Ohta F."/>
            <person name="Nomoto H."/>
            <person name="Nogata K."/>
            <person name="Morishita T."/>
            <person name="Endo T."/>
            <person name="Shin-I T."/>
            <person name="Takeda H."/>
            <person name="Morishita S."/>
            <person name="Kohara Y."/>
        </authorList>
    </citation>
    <scope>NUCLEOTIDE SEQUENCE [LARGE SCALE GENOMIC DNA]</scope>
    <source>
        <strain>Hd-rR</strain>
    </source>
</reference>
<feature type="region of interest" description="Disordered" evidence="10">
    <location>
        <begin position="88"/>
        <end position="247"/>
    </location>
</feature>
<keyword evidence="6 9" id="KW-0440">LIM domain</keyword>
<dbReference type="FunFam" id="2.10.110.10:FF:000020">
    <property type="entry name" value="PDZ and LIM domain protein 5"/>
    <property type="match status" value="1"/>
</dbReference>
<dbReference type="Pfam" id="PF00412">
    <property type="entry name" value="LIM"/>
    <property type="match status" value="3"/>
</dbReference>
<keyword evidence="4" id="KW-0677">Repeat</keyword>
<dbReference type="GO" id="GO:0046872">
    <property type="term" value="F:metal ion binding"/>
    <property type="evidence" value="ECO:0007669"/>
    <property type="project" value="UniProtKB-KW"/>
</dbReference>
<dbReference type="FunFam" id="2.10.110.10:FF:000014">
    <property type="entry name" value="PDZ and LIM domain protein 5"/>
    <property type="match status" value="1"/>
</dbReference>
<protein>
    <recommendedName>
        <fullName evidence="8">PDZ and LIM domain protein 7</fullName>
    </recommendedName>
</protein>
<dbReference type="FunFam" id="2.30.42.10:FF:000019">
    <property type="entry name" value="LIM domain binding 3 isoform 1"/>
    <property type="match status" value="1"/>
</dbReference>
<dbReference type="Pfam" id="PF00595">
    <property type="entry name" value="PDZ"/>
    <property type="match status" value="1"/>
</dbReference>
<dbReference type="SMART" id="SM00228">
    <property type="entry name" value="PDZ"/>
    <property type="match status" value="1"/>
</dbReference>
<evidence type="ECO:0000256" key="10">
    <source>
        <dbReference type="SAM" id="MobiDB-lite"/>
    </source>
</evidence>
<sequence length="428" mass="46321">MNLYTVTLNGPAPWGFRLQGGKDFSMPLTVSRLTPGGKAAQAGVGVGDWVVSICDANAEDMTHVEAQNKIRAATDSLTLSLSRGSKLVEERKDSHTAGSAQPKYSFAPSTTINKMARPFSAGGGSTSSGPVIKPVAYSPKLNNPHSQGNASTQQPQNGLEPTTSSAKTQAAEKPDGSKTGAAAAAAAARGSGPTSRPPWVTDPGFADRFHPDKTSTVVTQHQQPAQLTPKQNRSSIMQAAQQAPEDSNRTPVCGACNKIIRGRYLVALGRSWHPEEFTCSQCKAVLEEGGFFEERGSVYCTKCHDHRYAPNCAKCKKKITGEIMHALKMTYHVECFKCAACKAPIRNQAFYMEEGEPYCEKDYEKMFGTKCHGCDFKIDAGDRFLEALGFSWHDTCFVCALCQINLEGKTFYSKKDKPLCKSHAFAPV</sequence>
<evidence type="ECO:0000256" key="3">
    <source>
        <dbReference type="ARBA" id="ARBA00022723"/>
    </source>
</evidence>
<dbReference type="InterPro" id="IPR001478">
    <property type="entry name" value="PDZ"/>
</dbReference>
<dbReference type="PANTHER" id="PTHR24214:SF0">
    <property type="entry name" value="PDZ AND LIM DOMAIN PROTEIN 7"/>
    <property type="match status" value="1"/>
</dbReference>
<evidence type="ECO:0000256" key="5">
    <source>
        <dbReference type="ARBA" id="ARBA00022833"/>
    </source>
</evidence>
<keyword evidence="7" id="KW-0206">Cytoskeleton</keyword>
<dbReference type="CDD" id="cd09458">
    <property type="entry name" value="LIM3_Enigma"/>
    <property type="match status" value="1"/>
</dbReference>
<dbReference type="InterPro" id="IPR050604">
    <property type="entry name" value="PDZ-LIM_domain"/>
</dbReference>
<comment type="subcellular location">
    <subcellularLocation>
        <location evidence="1">Cytoplasm</location>
        <location evidence="1">Cytoskeleton</location>
    </subcellularLocation>
</comment>
<feature type="domain" description="PDZ" evidence="12">
    <location>
        <begin position="1"/>
        <end position="85"/>
    </location>
</feature>
<keyword evidence="5 9" id="KW-0862">Zinc</keyword>
<feature type="domain" description="LIM zinc-binding" evidence="11">
    <location>
        <begin position="370"/>
        <end position="428"/>
    </location>
</feature>
<evidence type="ECO:0000259" key="11">
    <source>
        <dbReference type="PROSITE" id="PS50023"/>
    </source>
</evidence>
<proteinExistence type="predicted"/>
<dbReference type="SMART" id="SM00132">
    <property type="entry name" value="LIM"/>
    <property type="match status" value="3"/>
</dbReference>
<evidence type="ECO:0000256" key="1">
    <source>
        <dbReference type="ARBA" id="ARBA00004245"/>
    </source>
</evidence>
<evidence type="ECO:0000259" key="12">
    <source>
        <dbReference type="PROSITE" id="PS50106"/>
    </source>
</evidence>
<dbReference type="SUPFAM" id="SSF50156">
    <property type="entry name" value="PDZ domain-like"/>
    <property type="match status" value="1"/>
</dbReference>
<dbReference type="PROSITE" id="PS50106">
    <property type="entry name" value="PDZ"/>
    <property type="match status" value="1"/>
</dbReference>
<evidence type="ECO:0000256" key="8">
    <source>
        <dbReference type="ARBA" id="ARBA00039368"/>
    </source>
</evidence>